<dbReference type="PANTHER" id="PTHR43071">
    <property type="entry name" value="2-AMINO-4-HYDROXY-6-HYDROXYMETHYLDIHYDROPTERIDINE PYROPHOSPHOKINASE"/>
    <property type="match status" value="1"/>
</dbReference>
<dbReference type="Proteomes" id="UP000617555">
    <property type="component" value="Unassembled WGS sequence"/>
</dbReference>
<comment type="caution">
    <text evidence="9">The sequence shown here is derived from an EMBL/GenBank/DDBJ whole genome shotgun (WGS) entry which is preliminary data.</text>
</comment>
<sequence>MARIYISLGTNISPEQHLKAGLLDLQDSFGSLQLSRVFESEAVGFKGTNFLNMVAAAETELSITDVVATFKRIEQANGRIKSEKKFSPRSLDIDLLLYDNLVCDEPIELPRGEILFNAFVLWPLAEIAPNLNHPTVHKSYQSLWQAFDKQSQKLWPIEFDFPSELQTTMIL</sequence>
<keyword evidence="4" id="KW-0547">Nucleotide-binding</keyword>
<dbReference type="InterPro" id="IPR000550">
    <property type="entry name" value="Hppk"/>
</dbReference>
<evidence type="ECO:0000313" key="9">
    <source>
        <dbReference type="EMBL" id="GGB66844.1"/>
    </source>
</evidence>
<evidence type="ECO:0000256" key="4">
    <source>
        <dbReference type="ARBA" id="ARBA00022741"/>
    </source>
</evidence>
<keyword evidence="7" id="KW-0289">Folate biosynthesis</keyword>
<protein>
    <recommendedName>
        <fullName evidence="2">2-amino-4-hydroxy-6-hydroxymethyldihydropteridine diphosphokinase</fullName>
        <ecNumber evidence="2">2.7.6.3</ecNumber>
    </recommendedName>
</protein>
<evidence type="ECO:0000259" key="8">
    <source>
        <dbReference type="Pfam" id="PF01288"/>
    </source>
</evidence>
<evidence type="ECO:0000256" key="1">
    <source>
        <dbReference type="ARBA" id="ARBA00005051"/>
    </source>
</evidence>
<keyword evidence="3" id="KW-0808">Transferase</keyword>
<dbReference type="Gene3D" id="3.30.70.560">
    <property type="entry name" value="7,8-Dihydro-6-hydroxymethylpterin-pyrophosphokinase HPPK"/>
    <property type="match status" value="1"/>
</dbReference>
<keyword evidence="6" id="KW-0067">ATP-binding</keyword>
<feature type="domain" description="7,8-dihydro-6-hydroxymethylpterin-pyrophosphokinase" evidence="8">
    <location>
        <begin position="5"/>
        <end position="129"/>
    </location>
</feature>
<name>A0ABQ1JHS2_9GAMM</name>
<evidence type="ECO:0000256" key="5">
    <source>
        <dbReference type="ARBA" id="ARBA00022777"/>
    </source>
</evidence>
<organism evidence="9 10">
    <name type="scientific">Shewanella inventionis</name>
    <dbReference type="NCBI Taxonomy" id="1738770"/>
    <lineage>
        <taxon>Bacteria</taxon>
        <taxon>Pseudomonadati</taxon>
        <taxon>Pseudomonadota</taxon>
        <taxon>Gammaproteobacteria</taxon>
        <taxon>Alteromonadales</taxon>
        <taxon>Shewanellaceae</taxon>
        <taxon>Shewanella</taxon>
    </lineage>
</organism>
<gene>
    <name evidence="9" type="ORF">GCM10011607_29360</name>
</gene>
<dbReference type="RefSeq" id="WP_188740106.1">
    <property type="nucleotide sequence ID" value="NZ_BMII01000025.1"/>
</dbReference>
<evidence type="ECO:0000256" key="7">
    <source>
        <dbReference type="ARBA" id="ARBA00022909"/>
    </source>
</evidence>
<evidence type="ECO:0000256" key="3">
    <source>
        <dbReference type="ARBA" id="ARBA00022679"/>
    </source>
</evidence>
<evidence type="ECO:0000256" key="2">
    <source>
        <dbReference type="ARBA" id="ARBA00013253"/>
    </source>
</evidence>
<dbReference type="Pfam" id="PF01288">
    <property type="entry name" value="HPPK"/>
    <property type="match status" value="1"/>
</dbReference>
<dbReference type="EC" id="2.7.6.3" evidence="2"/>
<comment type="pathway">
    <text evidence="1">Cofactor biosynthesis; tetrahydrofolate biosynthesis; 2-amino-4-hydroxy-6-hydroxymethyl-7,8-dihydropteridine diphosphate from 7,8-dihydroneopterin triphosphate: step 4/4.</text>
</comment>
<dbReference type="PANTHER" id="PTHR43071:SF2">
    <property type="entry name" value="2-AMINO-4-HYDROXY-6-HYDROXYMETHYLDIHYDROPTERIDINE PYROPHOSPHOKINASE"/>
    <property type="match status" value="1"/>
</dbReference>
<dbReference type="NCBIfam" id="TIGR01498">
    <property type="entry name" value="folK"/>
    <property type="match status" value="1"/>
</dbReference>
<evidence type="ECO:0000313" key="10">
    <source>
        <dbReference type="Proteomes" id="UP000617555"/>
    </source>
</evidence>
<proteinExistence type="predicted"/>
<keyword evidence="10" id="KW-1185">Reference proteome</keyword>
<keyword evidence="5" id="KW-0418">Kinase</keyword>
<accession>A0ABQ1JHS2</accession>
<dbReference type="InterPro" id="IPR035907">
    <property type="entry name" value="Hppk_sf"/>
</dbReference>
<reference evidence="10" key="1">
    <citation type="journal article" date="2019" name="Int. J. Syst. Evol. Microbiol.">
        <title>The Global Catalogue of Microorganisms (GCM) 10K type strain sequencing project: providing services to taxonomists for standard genome sequencing and annotation.</title>
        <authorList>
            <consortium name="The Broad Institute Genomics Platform"/>
            <consortium name="The Broad Institute Genome Sequencing Center for Infectious Disease"/>
            <person name="Wu L."/>
            <person name="Ma J."/>
        </authorList>
    </citation>
    <scope>NUCLEOTIDE SEQUENCE [LARGE SCALE GENOMIC DNA]</scope>
    <source>
        <strain evidence="10">CGMCC 1.15339</strain>
    </source>
</reference>
<dbReference type="SUPFAM" id="SSF55083">
    <property type="entry name" value="6-hydroxymethyl-7,8-dihydropterin pyrophosphokinase, HPPK"/>
    <property type="match status" value="1"/>
</dbReference>
<evidence type="ECO:0000256" key="6">
    <source>
        <dbReference type="ARBA" id="ARBA00022840"/>
    </source>
</evidence>
<dbReference type="EMBL" id="BMII01000025">
    <property type="protein sequence ID" value="GGB66844.1"/>
    <property type="molecule type" value="Genomic_DNA"/>
</dbReference>